<sequence>MTAHHLDGQRDIAWLEPRAADLTRRVTEDLIIPEVDICCGLVEIPVEDALRVLPPALHPAIPGLVGLYTYSAPESPIGAFNMVFVGVLARSGVKPRLMVTAGFIDNAEAGRLLSSGWGFPLEVADVRLAVNYDRVRTTVARDGRLLLSFEVQHPVAMTGAGSTLRYPQPFNLTRSEGGLKFVQFDASYGFERVARGHPRITYCDPDLVGGVEVSDDFPVTGTLAKAKMTLHPIRYVAETATRAEDGGVSQLS</sequence>
<name>A0A2A4FS88_9SPHN</name>
<proteinExistence type="predicted"/>
<dbReference type="RefSeq" id="WP_066967507.1">
    <property type="nucleotide sequence ID" value="NZ_CP023449.1"/>
</dbReference>
<dbReference type="GO" id="GO:0016829">
    <property type="term" value="F:lyase activity"/>
    <property type="evidence" value="ECO:0007669"/>
    <property type="project" value="InterPro"/>
</dbReference>
<gene>
    <name evidence="1" type="ORF">COO09_19765</name>
</gene>
<dbReference type="InterPro" id="IPR023375">
    <property type="entry name" value="ADC_dom_sf"/>
</dbReference>
<dbReference type="Gene3D" id="2.40.400.10">
    <property type="entry name" value="Acetoacetate decarboxylase-like"/>
    <property type="match status" value="1"/>
</dbReference>
<evidence type="ECO:0008006" key="3">
    <source>
        <dbReference type="Google" id="ProtNLM"/>
    </source>
</evidence>
<reference evidence="1 2" key="1">
    <citation type="submission" date="2017-09" db="EMBL/GenBank/DDBJ databases">
        <title>The Catabolism of 3,6-Dichlorosalicylic acid is Initiated by the Cytochrome P450 Monooxygenase DsmABC in Rhizorhabdus dicambivorans Ndbn-20.</title>
        <authorList>
            <person name="Na L."/>
        </authorList>
    </citation>
    <scope>NUCLEOTIDE SEQUENCE [LARGE SCALE GENOMIC DNA]</scope>
    <source>
        <strain evidence="1 2">Ndbn-20m</strain>
    </source>
</reference>
<dbReference type="SUPFAM" id="SSF160104">
    <property type="entry name" value="Acetoacetate decarboxylase-like"/>
    <property type="match status" value="1"/>
</dbReference>
<dbReference type="AlphaFoldDB" id="A0A2A4FS88"/>
<dbReference type="Pfam" id="PF06314">
    <property type="entry name" value="ADC"/>
    <property type="match status" value="1"/>
</dbReference>
<comment type="caution">
    <text evidence="1">The sequence shown here is derived from an EMBL/GenBank/DDBJ whole genome shotgun (WGS) entry which is preliminary data.</text>
</comment>
<dbReference type="EMBL" id="NWUF01000026">
    <property type="protein sequence ID" value="PCE40564.1"/>
    <property type="molecule type" value="Genomic_DNA"/>
</dbReference>
<evidence type="ECO:0000313" key="1">
    <source>
        <dbReference type="EMBL" id="PCE40564.1"/>
    </source>
</evidence>
<keyword evidence="2" id="KW-1185">Reference proteome</keyword>
<dbReference type="InterPro" id="IPR010451">
    <property type="entry name" value="Acetoacetate_decarboxylase"/>
</dbReference>
<dbReference type="Proteomes" id="UP000218934">
    <property type="component" value="Unassembled WGS sequence"/>
</dbReference>
<accession>A0A2A4FS88</accession>
<protein>
    <recommendedName>
        <fullName evidence="3">Acetoacetate decarboxylase</fullName>
    </recommendedName>
</protein>
<evidence type="ECO:0000313" key="2">
    <source>
        <dbReference type="Proteomes" id="UP000218934"/>
    </source>
</evidence>
<dbReference type="OrthoDB" id="4107969at2"/>
<organism evidence="1 2">
    <name type="scientific">Rhizorhabdus dicambivorans</name>
    <dbReference type="NCBI Taxonomy" id="1850238"/>
    <lineage>
        <taxon>Bacteria</taxon>
        <taxon>Pseudomonadati</taxon>
        <taxon>Pseudomonadota</taxon>
        <taxon>Alphaproteobacteria</taxon>
        <taxon>Sphingomonadales</taxon>
        <taxon>Sphingomonadaceae</taxon>
        <taxon>Rhizorhabdus</taxon>
    </lineage>
</organism>
<dbReference type="KEGG" id="rdi:CMV14_07575"/>